<evidence type="ECO:0008006" key="5">
    <source>
        <dbReference type="Google" id="ProtNLM"/>
    </source>
</evidence>
<reference evidence="3" key="1">
    <citation type="submission" date="2020-08" db="EMBL/GenBank/DDBJ databases">
        <title>Genome public.</title>
        <authorList>
            <person name="Liu C."/>
            <person name="Sun Q."/>
        </authorList>
    </citation>
    <scope>NUCLEOTIDE SEQUENCE</scope>
    <source>
        <strain evidence="3">H8</strain>
    </source>
</reference>
<sequence>MAFMITQAYKAALSVLAKKPFVLWGLSLMSGLLCILAVIFCLPLPIVFIPVSLTLSAGMSIIYLDGLRGKQVNSDQLFLGFKNFWHVAGGMAWMMLWVLIWSLIPFAGIIIGIVKAYSYRFTPYILMTRPEISATEALRVSMRETQGKKGAMFGADIIIALGFLVVVMILALLAQIPILGVLFALLLAIVYIVFIAFGPLFLGLVEAYFYETRNHRPVYYQYPPYGQTPGGAPNGGPYYQQYPPQSAPNGAPNGAQPRPPVTPAPEPKPAAPEPKPAAPETKAEEPKPQEPSETK</sequence>
<keyword evidence="2" id="KW-1133">Transmembrane helix</keyword>
<dbReference type="PANTHER" id="PTHR40076">
    <property type="entry name" value="MEMBRANE PROTEIN-RELATED"/>
    <property type="match status" value="1"/>
</dbReference>
<feature type="region of interest" description="Disordered" evidence="1">
    <location>
        <begin position="232"/>
        <end position="295"/>
    </location>
</feature>
<proteinExistence type="predicted"/>
<keyword evidence="4" id="KW-1185">Reference proteome</keyword>
<evidence type="ECO:0000256" key="2">
    <source>
        <dbReference type="SAM" id="Phobius"/>
    </source>
</evidence>
<dbReference type="InterPro" id="IPR010380">
    <property type="entry name" value="DUF975"/>
</dbReference>
<gene>
    <name evidence="3" type="ORF">H8698_09600</name>
</gene>
<feature type="transmembrane region" description="Helical" evidence="2">
    <location>
        <begin position="21"/>
        <end position="40"/>
    </location>
</feature>
<feature type="transmembrane region" description="Helical" evidence="2">
    <location>
        <begin position="182"/>
        <end position="209"/>
    </location>
</feature>
<dbReference type="RefSeq" id="WP_249313232.1">
    <property type="nucleotide sequence ID" value="NZ_JACRSU010000003.1"/>
</dbReference>
<name>A0A926DNJ2_9FIRM</name>
<comment type="caution">
    <text evidence="3">The sequence shown here is derived from an EMBL/GenBank/DDBJ whole genome shotgun (WGS) entry which is preliminary data.</text>
</comment>
<dbReference type="Proteomes" id="UP000611762">
    <property type="component" value="Unassembled WGS sequence"/>
</dbReference>
<dbReference type="AlphaFoldDB" id="A0A926DNJ2"/>
<feature type="transmembrane region" description="Helical" evidence="2">
    <location>
        <begin position="100"/>
        <end position="119"/>
    </location>
</feature>
<accession>A0A926DNJ2</accession>
<feature type="compositionally biased region" description="Pro residues" evidence="1">
    <location>
        <begin position="257"/>
        <end position="277"/>
    </location>
</feature>
<organism evidence="3 4">
    <name type="scientific">Congzhengia minquanensis</name>
    <dbReference type="NCBI Taxonomy" id="2763657"/>
    <lineage>
        <taxon>Bacteria</taxon>
        <taxon>Bacillati</taxon>
        <taxon>Bacillota</taxon>
        <taxon>Clostridia</taxon>
        <taxon>Eubacteriales</taxon>
        <taxon>Oscillospiraceae</taxon>
        <taxon>Congzhengia</taxon>
    </lineage>
</organism>
<feature type="transmembrane region" description="Helical" evidence="2">
    <location>
        <begin position="151"/>
        <end position="176"/>
    </location>
</feature>
<dbReference type="EMBL" id="JACRSU010000003">
    <property type="protein sequence ID" value="MBC8541228.1"/>
    <property type="molecule type" value="Genomic_DNA"/>
</dbReference>
<feature type="compositionally biased region" description="Low complexity" evidence="1">
    <location>
        <begin position="235"/>
        <end position="249"/>
    </location>
</feature>
<evidence type="ECO:0000256" key="1">
    <source>
        <dbReference type="SAM" id="MobiDB-lite"/>
    </source>
</evidence>
<dbReference type="PANTHER" id="PTHR40076:SF1">
    <property type="entry name" value="MEMBRANE PROTEIN"/>
    <property type="match status" value="1"/>
</dbReference>
<keyword evidence="2" id="KW-0472">Membrane</keyword>
<feature type="compositionally biased region" description="Basic and acidic residues" evidence="1">
    <location>
        <begin position="281"/>
        <end position="295"/>
    </location>
</feature>
<protein>
    <recommendedName>
        <fullName evidence="5">DUF975 family protein</fullName>
    </recommendedName>
</protein>
<evidence type="ECO:0000313" key="4">
    <source>
        <dbReference type="Proteomes" id="UP000611762"/>
    </source>
</evidence>
<evidence type="ECO:0000313" key="3">
    <source>
        <dbReference type="EMBL" id="MBC8541228.1"/>
    </source>
</evidence>
<keyword evidence="2" id="KW-0812">Transmembrane</keyword>